<gene>
    <name evidence="7" type="ORF">R7226_26865</name>
</gene>
<name>A0ABU4HXF2_9ACTN</name>
<dbReference type="RefSeq" id="WP_318600474.1">
    <property type="nucleotide sequence ID" value="NZ_JAWSTH010000114.1"/>
</dbReference>
<dbReference type="PANTHER" id="PTHR30024">
    <property type="entry name" value="ALIPHATIC SULFONATES-BINDING PROTEIN-RELATED"/>
    <property type="match status" value="1"/>
</dbReference>
<dbReference type="InterPro" id="IPR015168">
    <property type="entry name" value="SsuA/THI5"/>
</dbReference>
<feature type="compositionally biased region" description="Low complexity" evidence="4">
    <location>
        <begin position="36"/>
        <end position="54"/>
    </location>
</feature>
<dbReference type="Gene3D" id="3.40.190.10">
    <property type="entry name" value="Periplasmic binding protein-like II"/>
    <property type="match status" value="2"/>
</dbReference>
<dbReference type="Pfam" id="PF09084">
    <property type="entry name" value="NMT1"/>
    <property type="match status" value="1"/>
</dbReference>
<accession>A0ABU4HXF2</accession>
<evidence type="ECO:0000256" key="1">
    <source>
        <dbReference type="ARBA" id="ARBA00004418"/>
    </source>
</evidence>
<protein>
    <submittedName>
        <fullName evidence="7">ABC transporter substrate-binding protein</fullName>
    </submittedName>
</protein>
<comment type="similarity">
    <text evidence="2">Belongs to the bacterial solute-binding protein SsuA/TauA family.</text>
</comment>
<dbReference type="PROSITE" id="PS51257">
    <property type="entry name" value="PROKAR_LIPOPROTEIN"/>
    <property type="match status" value="1"/>
</dbReference>
<feature type="domain" description="Solute-binding protein family 3/N-terminal" evidence="6">
    <location>
        <begin position="59"/>
        <end position="279"/>
    </location>
</feature>
<feature type="region of interest" description="Disordered" evidence="4">
    <location>
        <begin position="34"/>
        <end position="54"/>
    </location>
</feature>
<dbReference type="Proteomes" id="UP001284601">
    <property type="component" value="Unassembled WGS sequence"/>
</dbReference>
<feature type="chain" id="PRO_5047376434" evidence="5">
    <location>
        <begin position="27"/>
        <end position="359"/>
    </location>
</feature>
<dbReference type="InterPro" id="IPR001638">
    <property type="entry name" value="Solute-binding_3/MltF_N"/>
</dbReference>
<evidence type="ECO:0000256" key="4">
    <source>
        <dbReference type="SAM" id="MobiDB-lite"/>
    </source>
</evidence>
<evidence type="ECO:0000313" key="7">
    <source>
        <dbReference type="EMBL" id="MDW5598006.1"/>
    </source>
</evidence>
<dbReference type="SUPFAM" id="SSF53850">
    <property type="entry name" value="Periplasmic binding protein-like II"/>
    <property type="match status" value="1"/>
</dbReference>
<evidence type="ECO:0000256" key="5">
    <source>
        <dbReference type="SAM" id="SignalP"/>
    </source>
</evidence>
<sequence>MSTFRSGRLRPLLALLLAALLVVGIAACGSDDDGGSETAAAASTTGGETTAASTSAPEKITIAYQAIPNGDLVVKNQRWLEQAFPDTEIEWKLFDSGGTVNEAVAARSIDIGLAGSSPVARGLSTPIEYQVPWIHDVIGRAESLVVKDDIASIEDLRGKKIATPLASTSHYSLLAALDRAGLSERDVEIIDAEPDDIFAAWTRGDIDGAYVWNPNLARIVADGGRVLITSEELSREGKTTYDLAVVTNDFASKHPEAVTTWVQVQDRAVRLIQDNPAEAARAIAAELNIEPADAEAQVGDLIFLTAAEQAGPDYLGGGVARNLFATATFNQRLGQIPSVFEESRYTDAVTTQFAEAAGR</sequence>
<proteinExistence type="inferred from homology"/>
<organism evidence="7 8">
    <name type="scientific">Conexibacter stalactiti</name>
    <dbReference type="NCBI Taxonomy" id="1940611"/>
    <lineage>
        <taxon>Bacteria</taxon>
        <taxon>Bacillati</taxon>
        <taxon>Actinomycetota</taxon>
        <taxon>Thermoleophilia</taxon>
        <taxon>Solirubrobacterales</taxon>
        <taxon>Conexibacteraceae</taxon>
        <taxon>Conexibacter</taxon>
    </lineage>
</organism>
<comment type="caution">
    <text evidence="7">The sequence shown here is derived from an EMBL/GenBank/DDBJ whole genome shotgun (WGS) entry which is preliminary data.</text>
</comment>
<comment type="subcellular location">
    <subcellularLocation>
        <location evidence="1">Periplasm</location>
    </subcellularLocation>
</comment>
<reference evidence="8" key="1">
    <citation type="submission" date="2023-07" db="EMBL/GenBank/DDBJ databases">
        <title>Conexibacter stalactiti sp. nov., isolated from stalactites in a lava cave and emended description of the genus Conexibacter.</title>
        <authorList>
            <person name="Lee S.D."/>
        </authorList>
    </citation>
    <scope>NUCLEOTIDE SEQUENCE [LARGE SCALE GENOMIC DNA]</scope>
    <source>
        <strain evidence="8">KCTC 39840</strain>
    </source>
</reference>
<evidence type="ECO:0000256" key="2">
    <source>
        <dbReference type="ARBA" id="ARBA00010742"/>
    </source>
</evidence>
<keyword evidence="3 5" id="KW-0732">Signal</keyword>
<dbReference type="PANTHER" id="PTHR30024:SF47">
    <property type="entry name" value="TAURINE-BINDING PERIPLASMIC PROTEIN"/>
    <property type="match status" value="1"/>
</dbReference>
<feature type="signal peptide" evidence="5">
    <location>
        <begin position="1"/>
        <end position="26"/>
    </location>
</feature>
<evidence type="ECO:0000313" key="8">
    <source>
        <dbReference type="Proteomes" id="UP001284601"/>
    </source>
</evidence>
<evidence type="ECO:0000256" key="3">
    <source>
        <dbReference type="ARBA" id="ARBA00022729"/>
    </source>
</evidence>
<keyword evidence="8" id="KW-1185">Reference proteome</keyword>
<dbReference type="EMBL" id="JAWSTH010000114">
    <property type="protein sequence ID" value="MDW5598006.1"/>
    <property type="molecule type" value="Genomic_DNA"/>
</dbReference>
<evidence type="ECO:0000259" key="6">
    <source>
        <dbReference type="SMART" id="SM00062"/>
    </source>
</evidence>
<dbReference type="SMART" id="SM00062">
    <property type="entry name" value="PBPb"/>
    <property type="match status" value="1"/>
</dbReference>